<evidence type="ECO:0000313" key="2">
    <source>
        <dbReference type="EMBL" id="KAG2579764.1"/>
    </source>
</evidence>
<comment type="caution">
    <text evidence="2">The sequence shown here is derived from an EMBL/GenBank/DDBJ whole genome shotgun (WGS) entry which is preliminary data.</text>
</comment>
<feature type="region of interest" description="Disordered" evidence="1">
    <location>
        <begin position="1"/>
        <end position="21"/>
    </location>
</feature>
<organism evidence="2 3">
    <name type="scientific">Panicum virgatum</name>
    <name type="common">Blackwell switchgrass</name>
    <dbReference type="NCBI Taxonomy" id="38727"/>
    <lineage>
        <taxon>Eukaryota</taxon>
        <taxon>Viridiplantae</taxon>
        <taxon>Streptophyta</taxon>
        <taxon>Embryophyta</taxon>
        <taxon>Tracheophyta</taxon>
        <taxon>Spermatophyta</taxon>
        <taxon>Magnoliopsida</taxon>
        <taxon>Liliopsida</taxon>
        <taxon>Poales</taxon>
        <taxon>Poaceae</taxon>
        <taxon>PACMAD clade</taxon>
        <taxon>Panicoideae</taxon>
        <taxon>Panicodae</taxon>
        <taxon>Paniceae</taxon>
        <taxon>Panicinae</taxon>
        <taxon>Panicum</taxon>
        <taxon>Panicum sect. Hiantes</taxon>
    </lineage>
</organism>
<name>A0A8T0R2I3_PANVG</name>
<gene>
    <name evidence="2" type="ORF">PVAP13_6NG269924</name>
</gene>
<proteinExistence type="predicted"/>
<dbReference type="AlphaFoldDB" id="A0A8T0R2I3"/>
<evidence type="ECO:0000256" key="1">
    <source>
        <dbReference type="SAM" id="MobiDB-lite"/>
    </source>
</evidence>
<dbReference type="EMBL" id="CM029048">
    <property type="protein sequence ID" value="KAG2579764.1"/>
    <property type="molecule type" value="Genomic_DNA"/>
</dbReference>
<keyword evidence="3" id="KW-1185">Reference proteome</keyword>
<evidence type="ECO:0000313" key="3">
    <source>
        <dbReference type="Proteomes" id="UP000823388"/>
    </source>
</evidence>
<protein>
    <submittedName>
        <fullName evidence="2">Uncharacterized protein</fullName>
    </submittedName>
</protein>
<sequence>MRPEGLSRQGALSATPDGSQARERTVLWTPWLLYSSRHPTPHPLQPPVSCIRARLVFLPPSGLRTGAAGSNTATEMADYVSGPGQTHLFVSGPVNIPDPVIRAMNHQNEDWGPSLCSVGADGNGYPKSETQWIFFY</sequence>
<accession>A0A8T0R2I3</accession>
<reference evidence="2" key="1">
    <citation type="submission" date="2020-05" db="EMBL/GenBank/DDBJ databases">
        <title>WGS assembly of Panicum virgatum.</title>
        <authorList>
            <person name="Lovell J.T."/>
            <person name="Jenkins J."/>
            <person name="Shu S."/>
            <person name="Juenger T.E."/>
            <person name="Schmutz J."/>
        </authorList>
    </citation>
    <scope>NUCLEOTIDE SEQUENCE</scope>
    <source>
        <strain evidence="2">AP13</strain>
    </source>
</reference>
<dbReference type="Proteomes" id="UP000823388">
    <property type="component" value="Chromosome 6N"/>
</dbReference>